<name>A0A139HD70_9PEZI</name>
<organism evidence="1 2">
    <name type="scientific">Pseudocercospora eumusae</name>
    <dbReference type="NCBI Taxonomy" id="321146"/>
    <lineage>
        <taxon>Eukaryota</taxon>
        <taxon>Fungi</taxon>
        <taxon>Dikarya</taxon>
        <taxon>Ascomycota</taxon>
        <taxon>Pezizomycotina</taxon>
        <taxon>Dothideomycetes</taxon>
        <taxon>Dothideomycetidae</taxon>
        <taxon>Mycosphaerellales</taxon>
        <taxon>Mycosphaerellaceae</taxon>
        <taxon>Pseudocercospora</taxon>
    </lineage>
</organism>
<accession>A0A139HD70</accession>
<dbReference type="AlphaFoldDB" id="A0A139HD70"/>
<evidence type="ECO:0000313" key="1">
    <source>
        <dbReference type="EMBL" id="KXT00363.1"/>
    </source>
</evidence>
<dbReference type="EMBL" id="LFZN01000075">
    <property type="protein sequence ID" value="KXT00363.1"/>
    <property type="molecule type" value="Genomic_DNA"/>
</dbReference>
<dbReference type="OrthoDB" id="3650171at2759"/>
<reference evidence="1 2" key="1">
    <citation type="submission" date="2015-07" db="EMBL/GenBank/DDBJ databases">
        <title>Comparative genomics of the Sigatoka disease complex on banana suggests a link between parallel evolutionary changes in Pseudocercospora fijiensis and Pseudocercospora eumusae and increased virulence on the banana host.</title>
        <authorList>
            <person name="Chang T.-C."/>
            <person name="Salvucci A."/>
            <person name="Crous P.W."/>
            <person name="Stergiopoulos I."/>
        </authorList>
    </citation>
    <scope>NUCLEOTIDE SEQUENCE [LARGE SCALE GENOMIC DNA]</scope>
    <source>
        <strain evidence="1 2">CBS 114824</strain>
    </source>
</reference>
<proteinExistence type="predicted"/>
<dbReference type="Proteomes" id="UP000070133">
    <property type="component" value="Unassembled WGS sequence"/>
</dbReference>
<sequence>MFSVAPRQRLSSAHGQSTYTHYLGLLLLILGSSRAQLLSVGIGVSAGAGVGVGGVGTACPVTVTHYEFPPDYTGIFASLTALGVPITSLPPLTLPTTLGLPSVSIPSPALSLPTSIGVPQVTGLPSVAIPSLSLPTVSIPSVSLPGISLPTNAPSLSVPSLALPSISVPGLSLPSLSLPTNAPPLSLPSIGLPVTGLSSLLSGVGTLPTNIPLSDLTNVVPGLTSLLGSLPTNLPISELTNLAPSLTVPPLSLPITFLPTALPSDVPLSILTQLVPGISSLLSDVGSLPTNIPLSDLTQIVPTALSTDIPLPQLTNIAPGLSSLLSEVGGVLPSDIPLSQLTNLLPGVTSLLGSVLPTDLPVTGLVPSATVALADLASLVSAVVPTSVLPTQTPVSYSCPEDNGKVIVENALPYVINCNGATSGNTYSERVADNSFNDCFAHCDQSSILGGANFCTGFYYTGAPDGEGNGTCYLQNSIAQSFVPARGYVSAARLVSYIVGGLLPIAQPDSLSSIVVAIPSVLSEALPTALPTLSIPPLSISLAPLPTLPISSLVGDLTSALGEVTNVVPDLTSALGGLSTVLPTPTENPLTNLVPGLSSLLGEIPTATNNPLTNLVPGLSSLLGEIPTPTNNPLTNLIPGLTSVVGGLTTILPTDNPLTIVPPIVSSLLGVIPNPTNNPLTNLPPGLSSLLGGATTAIPVSDLTGLVPGLTTLLPSGATVIPISDLTNLIPTAIPTVISSIDIPSLTGLPTTGTNLPSLTGILPGTTPSLSIPPISASVPSLSIPSLSISIPTSIPTLSINLPSTSLSMPAIIPTATAAPVIGCPGDQALNYVAPSGQAFNIQCAIHYQGYDISNALSPNLEECIKSCSTVSGCVGVAYQPNLYTCFYKSATEIAMPNPLFQGAAPVDLSCPNANGAFYVDSFGANYQILCGVGFPNATQLLSTVATRRDVQDDEARDLVEAESLIAAKRQVGAAPAGVPPTIECSNQCSRLTGCVAASAVGGQCIFISDLGPAVQGSSQPDTVVIVGKRVVIVDGNGNTVTSTTRPSSVPTIVSSRPVSYINNAGPTTTPGLSLTSIISGLATTITVSPLPSLSLPSLSLSSPAVLPTTDIGLPGVGVSASVGVGVDVSLSASLPAVSLPVSLPPVCVTIADVVNCQAQPTSLTTLTTTRASQFTTVLPVITVDSTTTISYCSSSRGFISCTSSAVITSSTSTSSSTATSSTATTATTRTACVINLLGACI</sequence>
<evidence type="ECO:0000313" key="2">
    <source>
        <dbReference type="Proteomes" id="UP000070133"/>
    </source>
</evidence>
<dbReference type="STRING" id="321146.A0A139HD70"/>
<comment type="caution">
    <text evidence="1">The sequence shown here is derived from an EMBL/GenBank/DDBJ whole genome shotgun (WGS) entry which is preliminary data.</text>
</comment>
<protein>
    <recommendedName>
        <fullName evidence="3">Apple domain-containing protein</fullName>
    </recommendedName>
</protein>
<keyword evidence="2" id="KW-1185">Reference proteome</keyword>
<evidence type="ECO:0008006" key="3">
    <source>
        <dbReference type="Google" id="ProtNLM"/>
    </source>
</evidence>
<gene>
    <name evidence="1" type="ORF">AC578_5859</name>
</gene>